<evidence type="ECO:0000256" key="1">
    <source>
        <dbReference type="ARBA" id="ARBA00023125"/>
    </source>
</evidence>
<keyword evidence="1" id="KW-0238">DNA-binding</keyword>
<accession>A0ABP5PIM3</accession>
<evidence type="ECO:0000313" key="4">
    <source>
        <dbReference type="Proteomes" id="UP001499843"/>
    </source>
</evidence>
<dbReference type="InterPro" id="IPR014710">
    <property type="entry name" value="RmlC-like_jellyroll"/>
</dbReference>
<feature type="domain" description="AraC-type arabinose-binding/dimerisation" evidence="2">
    <location>
        <begin position="59"/>
        <end position="117"/>
    </location>
</feature>
<dbReference type="InterPro" id="IPR011051">
    <property type="entry name" value="RmlC_Cupin_sf"/>
</dbReference>
<protein>
    <submittedName>
        <fullName evidence="3">Cupin domain-containing protein</fullName>
    </submittedName>
</protein>
<dbReference type="Proteomes" id="UP001499843">
    <property type="component" value="Unassembled WGS sequence"/>
</dbReference>
<evidence type="ECO:0000313" key="3">
    <source>
        <dbReference type="EMBL" id="GAA2210383.1"/>
    </source>
</evidence>
<dbReference type="EMBL" id="BAAAQX010000016">
    <property type="protein sequence ID" value="GAA2210383.1"/>
    <property type="molecule type" value="Genomic_DNA"/>
</dbReference>
<evidence type="ECO:0000259" key="2">
    <source>
        <dbReference type="Pfam" id="PF02311"/>
    </source>
</evidence>
<reference evidence="4" key="1">
    <citation type="journal article" date="2019" name="Int. J. Syst. Evol. Microbiol.">
        <title>The Global Catalogue of Microorganisms (GCM) 10K type strain sequencing project: providing services to taxonomists for standard genome sequencing and annotation.</title>
        <authorList>
            <consortium name="The Broad Institute Genomics Platform"/>
            <consortium name="The Broad Institute Genome Sequencing Center for Infectious Disease"/>
            <person name="Wu L."/>
            <person name="Ma J."/>
        </authorList>
    </citation>
    <scope>NUCLEOTIDE SEQUENCE [LARGE SCALE GENOMIC DNA]</scope>
    <source>
        <strain evidence="4">JCM 16114</strain>
    </source>
</reference>
<dbReference type="SUPFAM" id="SSF51182">
    <property type="entry name" value="RmlC-like cupins"/>
    <property type="match status" value="1"/>
</dbReference>
<dbReference type="Gene3D" id="2.60.120.10">
    <property type="entry name" value="Jelly Rolls"/>
    <property type="match status" value="1"/>
</dbReference>
<sequence length="138" mass="14216">MDNVVAYLRGCGAVTVIRDAEARRSETPGGVMTTLASPAQGGATRSLWKVEARAGAVGPVHDFDSEQVWSWVAGAATVELGGETYTVTAGDTVVMPARTVRRVLADPGTGYTALVTAPGGARAFGPDGVEFGVPPWIV</sequence>
<organism evidence="3 4">
    <name type="scientific">Nonomuraea monospora</name>
    <dbReference type="NCBI Taxonomy" id="568818"/>
    <lineage>
        <taxon>Bacteria</taxon>
        <taxon>Bacillati</taxon>
        <taxon>Actinomycetota</taxon>
        <taxon>Actinomycetes</taxon>
        <taxon>Streptosporangiales</taxon>
        <taxon>Streptosporangiaceae</taxon>
        <taxon>Nonomuraea</taxon>
    </lineage>
</organism>
<keyword evidence="4" id="KW-1185">Reference proteome</keyword>
<comment type="caution">
    <text evidence="3">The sequence shown here is derived from an EMBL/GenBank/DDBJ whole genome shotgun (WGS) entry which is preliminary data.</text>
</comment>
<gene>
    <name evidence="3" type="ORF">GCM10009850_058420</name>
</gene>
<proteinExistence type="predicted"/>
<dbReference type="Pfam" id="PF02311">
    <property type="entry name" value="AraC_binding"/>
    <property type="match status" value="1"/>
</dbReference>
<dbReference type="InterPro" id="IPR003313">
    <property type="entry name" value="AraC-bd"/>
</dbReference>
<name>A0ABP5PIM3_9ACTN</name>